<reference evidence="2 3" key="1">
    <citation type="submission" date="2018-05" db="EMBL/GenBank/DDBJ databases">
        <title>Novel Campyloabacter and Helicobacter Species and Strains.</title>
        <authorList>
            <person name="Mannion A.J."/>
            <person name="Shen Z."/>
            <person name="Fox J.G."/>
        </authorList>
    </citation>
    <scope>NUCLEOTIDE SEQUENCE [LARGE SCALE GENOMIC DNA]</scope>
    <source>
        <strain evidence="3">MIT17-670</strain>
    </source>
</reference>
<evidence type="ECO:0000259" key="1">
    <source>
        <dbReference type="PROSITE" id="PS51186"/>
    </source>
</evidence>
<proteinExistence type="predicted"/>
<protein>
    <submittedName>
        <fullName evidence="2">GNAT family N-acetyltransferase</fullName>
    </submittedName>
</protein>
<name>A0A4U7BLA9_9BACT</name>
<dbReference type="OrthoDB" id="9801656at2"/>
<organism evidence="2 3">
    <name type="scientific">Campylobacter aviculae</name>
    <dbReference type="NCBI Taxonomy" id="2510190"/>
    <lineage>
        <taxon>Bacteria</taxon>
        <taxon>Pseudomonadati</taxon>
        <taxon>Campylobacterota</taxon>
        <taxon>Epsilonproteobacteria</taxon>
        <taxon>Campylobacterales</taxon>
        <taxon>Campylobacteraceae</taxon>
        <taxon>Campylobacter</taxon>
    </lineage>
</organism>
<dbReference type="InterPro" id="IPR000182">
    <property type="entry name" value="GNAT_dom"/>
</dbReference>
<feature type="domain" description="N-acetyltransferase" evidence="1">
    <location>
        <begin position="2"/>
        <end position="160"/>
    </location>
</feature>
<dbReference type="InterPro" id="IPR051531">
    <property type="entry name" value="N-acetyltransferase"/>
</dbReference>
<evidence type="ECO:0000313" key="3">
    <source>
        <dbReference type="Proteomes" id="UP000310353"/>
    </source>
</evidence>
<dbReference type="RefSeq" id="WP_137621858.1">
    <property type="nucleotide sequence ID" value="NZ_NXMA01000003.1"/>
</dbReference>
<dbReference type="AlphaFoldDB" id="A0A4U7BLA9"/>
<dbReference type="EMBL" id="NXMA01000003">
    <property type="protein sequence ID" value="TKX32828.1"/>
    <property type="molecule type" value="Genomic_DNA"/>
</dbReference>
<keyword evidence="2" id="KW-0808">Transferase</keyword>
<comment type="caution">
    <text evidence="2">The sequence shown here is derived from an EMBL/GenBank/DDBJ whole genome shotgun (WGS) entry which is preliminary data.</text>
</comment>
<dbReference type="Gene3D" id="3.40.630.30">
    <property type="match status" value="1"/>
</dbReference>
<keyword evidence="3" id="KW-1185">Reference proteome</keyword>
<evidence type="ECO:0000313" key="2">
    <source>
        <dbReference type="EMBL" id="TKX32828.1"/>
    </source>
</evidence>
<dbReference type="SUPFAM" id="SSF55729">
    <property type="entry name" value="Acyl-CoA N-acyltransferases (Nat)"/>
    <property type="match status" value="1"/>
</dbReference>
<dbReference type="GO" id="GO:0016747">
    <property type="term" value="F:acyltransferase activity, transferring groups other than amino-acyl groups"/>
    <property type="evidence" value="ECO:0007669"/>
    <property type="project" value="InterPro"/>
</dbReference>
<dbReference type="PROSITE" id="PS51186">
    <property type="entry name" value="GNAT"/>
    <property type="match status" value="1"/>
</dbReference>
<gene>
    <name evidence="2" type="ORF">CQA76_02405</name>
</gene>
<dbReference type="PANTHER" id="PTHR43792:SF16">
    <property type="entry name" value="N-ACETYLTRANSFERASE DOMAIN-CONTAINING PROTEIN"/>
    <property type="match status" value="1"/>
</dbReference>
<dbReference type="Pfam" id="PF13302">
    <property type="entry name" value="Acetyltransf_3"/>
    <property type="match status" value="1"/>
</dbReference>
<accession>A0A4U7BLA9</accession>
<dbReference type="Proteomes" id="UP000310353">
    <property type="component" value="Unassembled WGS sequence"/>
</dbReference>
<sequence>MIILRPFESKDLHHLHDLLSNERVNKYLPWFVFESMEQTHNHLEQFYLKADKQKSKYRLAICLKENDEMLGYIHLNLENQANDLGYALREKFHKQGIVTSACKMFLEYLKKEGEIDYITATHDINNIASGRVMQKIGMTYQYSYHEFWTPKNIEVIFRMYQFNFKEGQKIYEAYKDNHKHFYEDLKV</sequence>
<dbReference type="PANTHER" id="PTHR43792">
    <property type="entry name" value="GNAT FAMILY, PUTATIVE (AFU_ORTHOLOGUE AFUA_3G00765)-RELATED-RELATED"/>
    <property type="match status" value="1"/>
</dbReference>
<dbReference type="InterPro" id="IPR016181">
    <property type="entry name" value="Acyl_CoA_acyltransferase"/>
</dbReference>